<feature type="domain" description="Reverse transcriptase Ty1/copia-type" evidence="1">
    <location>
        <begin position="32"/>
        <end position="228"/>
    </location>
</feature>
<dbReference type="Proteomes" id="UP001151760">
    <property type="component" value="Unassembled WGS sequence"/>
</dbReference>
<evidence type="ECO:0000313" key="2">
    <source>
        <dbReference type="EMBL" id="GJT87077.1"/>
    </source>
</evidence>
<dbReference type="SUPFAM" id="SSF56672">
    <property type="entry name" value="DNA/RNA polymerases"/>
    <property type="match status" value="1"/>
</dbReference>
<dbReference type="PANTHER" id="PTHR11439">
    <property type="entry name" value="GAG-POL-RELATED RETROTRANSPOSON"/>
    <property type="match status" value="1"/>
</dbReference>
<keyword evidence="3" id="KW-1185">Reference proteome</keyword>
<proteinExistence type="predicted"/>
<gene>
    <name evidence="2" type="ORF">Tco_1068794</name>
</gene>
<dbReference type="PANTHER" id="PTHR11439:SF509">
    <property type="entry name" value="RNA-DIRECTED DNA POLYMERASE"/>
    <property type="match status" value="1"/>
</dbReference>
<dbReference type="Pfam" id="PF07727">
    <property type="entry name" value="RVT_2"/>
    <property type="match status" value="1"/>
</dbReference>
<sequence length="465" mass="54473">MSDHSWIKSMQDELHQFKRLDVWELVPRPDEEGIDFEESFAYVARLEAVRMFVAYVAHKNFTIFQMDVKTTFLNDPLKEEVYVSQPDGFVDPNFPDHVYRLKKALYGLKQAPRAWYDKLSSFLIEHHFTKGIVDPTLFTRRHGGYILLVQVHVDDIIFWVYKSRFFKTICKSHEKNFKLSMMGELKFFLGLQVHQSPRGIFISHSQYAIELLKKHGMDDCVSMSTPMATERLDADLQGTPTDHTTYHRMIGGLMYLTASRPDIAFATFVYARYQARPTVKHLKEVKRIFQYLRQSYNMGLWYLKDSKFELVAYSDADHAGCKDDCKSTSGGLQFLDLFTEAHPKERFEYLVHRIEPIMAQSQRQADVHQDELCLPNKRYALMDANKKIDLDNPLCLNESKIMANILQNHLLRFSIAASSSVPWIYLGQFWHTIKEDGSKFRLKFVLDRKEITLTLDDFKRIFQLP</sequence>
<reference evidence="2" key="1">
    <citation type="journal article" date="2022" name="Int. J. Mol. Sci.">
        <title>Draft Genome of Tanacetum Coccineum: Genomic Comparison of Closely Related Tanacetum-Family Plants.</title>
        <authorList>
            <person name="Yamashiro T."/>
            <person name="Shiraishi A."/>
            <person name="Nakayama K."/>
            <person name="Satake H."/>
        </authorList>
    </citation>
    <scope>NUCLEOTIDE SEQUENCE</scope>
</reference>
<protein>
    <submittedName>
        <fullName evidence="2">Retrovirus-related pol polyprotein from transposon TNT 1-94</fullName>
    </submittedName>
</protein>
<evidence type="ECO:0000259" key="1">
    <source>
        <dbReference type="Pfam" id="PF07727"/>
    </source>
</evidence>
<evidence type="ECO:0000313" key="3">
    <source>
        <dbReference type="Proteomes" id="UP001151760"/>
    </source>
</evidence>
<accession>A0ABQ5HGQ1</accession>
<organism evidence="2 3">
    <name type="scientific">Tanacetum coccineum</name>
    <dbReference type="NCBI Taxonomy" id="301880"/>
    <lineage>
        <taxon>Eukaryota</taxon>
        <taxon>Viridiplantae</taxon>
        <taxon>Streptophyta</taxon>
        <taxon>Embryophyta</taxon>
        <taxon>Tracheophyta</taxon>
        <taxon>Spermatophyta</taxon>
        <taxon>Magnoliopsida</taxon>
        <taxon>eudicotyledons</taxon>
        <taxon>Gunneridae</taxon>
        <taxon>Pentapetalae</taxon>
        <taxon>asterids</taxon>
        <taxon>campanulids</taxon>
        <taxon>Asterales</taxon>
        <taxon>Asteraceae</taxon>
        <taxon>Asteroideae</taxon>
        <taxon>Anthemideae</taxon>
        <taxon>Anthemidinae</taxon>
        <taxon>Tanacetum</taxon>
    </lineage>
</organism>
<reference evidence="2" key="2">
    <citation type="submission" date="2022-01" db="EMBL/GenBank/DDBJ databases">
        <authorList>
            <person name="Yamashiro T."/>
            <person name="Shiraishi A."/>
            <person name="Satake H."/>
            <person name="Nakayama K."/>
        </authorList>
    </citation>
    <scope>NUCLEOTIDE SEQUENCE</scope>
</reference>
<comment type="caution">
    <text evidence="2">The sequence shown here is derived from an EMBL/GenBank/DDBJ whole genome shotgun (WGS) entry which is preliminary data.</text>
</comment>
<name>A0ABQ5HGQ1_9ASTR</name>
<dbReference type="InterPro" id="IPR013103">
    <property type="entry name" value="RVT_2"/>
</dbReference>
<dbReference type="EMBL" id="BQNB010019606">
    <property type="protein sequence ID" value="GJT87077.1"/>
    <property type="molecule type" value="Genomic_DNA"/>
</dbReference>
<dbReference type="InterPro" id="IPR043502">
    <property type="entry name" value="DNA/RNA_pol_sf"/>
</dbReference>